<gene>
    <name evidence="1" type="ORF">GO986_18700</name>
</gene>
<proteinExistence type="predicted"/>
<reference evidence="1 2" key="1">
    <citation type="submission" date="2019-12" db="EMBL/GenBank/DDBJ databases">
        <title>Deinococcus sp. HMF7620 Genome sequencing and assembly.</title>
        <authorList>
            <person name="Kang H."/>
            <person name="Kim H."/>
            <person name="Joh K."/>
        </authorList>
    </citation>
    <scope>NUCLEOTIDE SEQUENCE [LARGE SCALE GENOMIC DNA]</scope>
    <source>
        <strain evidence="1 2">HMF7620</strain>
    </source>
</reference>
<protein>
    <submittedName>
        <fullName evidence="1">Uncharacterized protein</fullName>
    </submittedName>
</protein>
<evidence type="ECO:0000313" key="2">
    <source>
        <dbReference type="Proteomes" id="UP000483286"/>
    </source>
</evidence>
<dbReference type="EMBL" id="WQLB01000034">
    <property type="protein sequence ID" value="MVN88772.1"/>
    <property type="molecule type" value="Genomic_DNA"/>
</dbReference>
<keyword evidence="2" id="KW-1185">Reference proteome</keyword>
<accession>A0A7C9HTR1</accession>
<comment type="caution">
    <text evidence="1">The sequence shown here is derived from an EMBL/GenBank/DDBJ whole genome shotgun (WGS) entry which is preliminary data.</text>
</comment>
<name>A0A7C9HTR1_9DEIO</name>
<evidence type="ECO:0000313" key="1">
    <source>
        <dbReference type="EMBL" id="MVN88772.1"/>
    </source>
</evidence>
<dbReference type="AlphaFoldDB" id="A0A7C9HTR1"/>
<sequence length="136" mass="14811">MAPLTTDQLDRVRFFVQDDAWTAWEELLSDSERTIALEQALAAYRDLRLVAAYVLERVAAQARHDAAQATEVGAAVSAFKVGKIEAKLDGAAAGEEDRVLAATWLARARTLQRGVQSEARARAQGSSVSLDIDVRL</sequence>
<dbReference type="RefSeq" id="WP_157460886.1">
    <property type="nucleotide sequence ID" value="NZ_WQLB01000034.1"/>
</dbReference>
<organism evidence="1 2">
    <name type="scientific">Deinococcus arboris</name>
    <dbReference type="NCBI Taxonomy" id="2682977"/>
    <lineage>
        <taxon>Bacteria</taxon>
        <taxon>Thermotogati</taxon>
        <taxon>Deinococcota</taxon>
        <taxon>Deinococci</taxon>
        <taxon>Deinococcales</taxon>
        <taxon>Deinococcaceae</taxon>
        <taxon>Deinococcus</taxon>
    </lineage>
</organism>
<dbReference type="Proteomes" id="UP000483286">
    <property type="component" value="Unassembled WGS sequence"/>
</dbReference>